<dbReference type="SUPFAM" id="SSF50370">
    <property type="entry name" value="Ricin B-like lectins"/>
    <property type="match status" value="1"/>
</dbReference>
<comment type="caution">
    <text evidence="2">The sequence shown here is derived from an EMBL/GenBank/DDBJ whole genome shotgun (WGS) entry which is preliminary data.</text>
</comment>
<evidence type="ECO:0000259" key="1">
    <source>
        <dbReference type="PROSITE" id="PS50097"/>
    </source>
</evidence>
<keyword evidence="3" id="KW-1185">Reference proteome</keyword>
<gene>
    <name evidence="2" type="ORF">BG006_007290</name>
</gene>
<proteinExistence type="predicted"/>
<dbReference type="PROSITE" id="PS50097">
    <property type="entry name" value="BTB"/>
    <property type="match status" value="1"/>
</dbReference>
<dbReference type="PROSITE" id="PS50231">
    <property type="entry name" value="RICIN_B_LECTIN"/>
    <property type="match status" value="1"/>
</dbReference>
<dbReference type="Gene3D" id="2.80.10.50">
    <property type="match status" value="1"/>
</dbReference>
<dbReference type="AlphaFoldDB" id="A0A9P5SHH6"/>
<dbReference type="InterPro" id="IPR035992">
    <property type="entry name" value="Ricin_B-like_lectins"/>
</dbReference>
<dbReference type="Proteomes" id="UP000696485">
    <property type="component" value="Unassembled WGS sequence"/>
</dbReference>
<dbReference type="EMBL" id="JAAAUY010000457">
    <property type="protein sequence ID" value="KAF9329646.1"/>
    <property type="molecule type" value="Genomic_DNA"/>
</dbReference>
<reference evidence="2" key="1">
    <citation type="journal article" date="2020" name="Fungal Divers.">
        <title>Resolving the Mortierellaceae phylogeny through synthesis of multi-gene phylogenetics and phylogenomics.</title>
        <authorList>
            <person name="Vandepol N."/>
            <person name="Liber J."/>
            <person name="Desiro A."/>
            <person name="Na H."/>
            <person name="Kennedy M."/>
            <person name="Barry K."/>
            <person name="Grigoriev I.V."/>
            <person name="Miller A.N."/>
            <person name="O'Donnell K."/>
            <person name="Stajich J.E."/>
            <person name="Bonito G."/>
        </authorList>
    </citation>
    <scope>NUCLEOTIDE SEQUENCE</scope>
    <source>
        <strain evidence="2">NVP1</strain>
    </source>
</reference>
<dbReference type="InterPro" id="IPR011333">
    <property type="entry name" value="SKP1/BTB/POZ_sf"/>
</dbReference>
<evidence type="ECO:0000313" key="2">
    <source>
        <dbReference type="EMBL" id="KAF9329646.1"/>
    </source>
</evidence>
<evidence type="ECO:0000313" key="3">
    <source>
        <dbReference type="Proteomes" id="UP000696485"/>
    </source>
</evidence>
<sequence>MAAQISVHDDFSQDQWFYIKSKASGLVIDVEHGFGRDHTKANTSVVLNHQKVYSSSACHALLEQQLWRLEGGYIINRRTGLVLEVYDFSFRAGAKIHHWTRNSEDRKSNQQWVVCNGFIHPKNYPNVVLDVDGKGSCECGHVSLGERKETNLNQRWSFEAVTFSWLASDKSYTYTTNTDEGLLQEYESNHWPQSELKQTAPVNCKSGISDFVLEVKPHSDRTAARLMRDVKTMDVALTFGINGGARNIAVWAHRSVLEQEAGLAKLLSKLKAIEDPSTGSAAAAGIQSHHVTEYSLEAYCSLIRFLYSGSMSVQVDLNDFAIGSPPNNPFSPKCKERPNVEELHRSASSTGSDAVPDSGAHAALSLMRNTTFGELFQLADCYAVVELRARCRTQIVKTLNLSNALEILFGFAYRFEDLRGVVLRYVVNNLDQLYASNKKPFEKYKDHPERSTLLTEILELKVQASA</sequence>
<name>A0A9P5SHH6_9FUNG</name>
<organism evidence="2 3">
    <name type="scientific">Podila minutissima</name>
    <dbReference type="NCBI Taxonomy" id="64525"/>
    <lineage>
        <taxon>Eukaryota</taxon>
        <taxon>Fungi</taxon>
        <taxon>Fungi incertae sedis</taxon>
        <taxon>Mucoromycota</taxon>
        <taxon>Mortierellomycotina</taxon>
        <taxon>Mortierellomycetes</taxon>
        <taxon>Mortierellales</taxon>
        <taxon>Mortierellaceae</taxon>
        <taxon>Podila</taxon>
    </lineage>
</organism>
<feature type="domain" description="BTB" evidence="1">
    <location>
        <begin position="233"/>
        <end position="315"/>
    </location>
</feature>
<protein>
    <recommendedName>
        <fullName evidence="1">BTB domain-containing protein</fullName>
    </recommendedName>
</protein>
<dbReference type="CDD" id="cd23454">
    <property type="entry name" value="beta-trefoil_Ricin_GllA-1"/>
    <property type="match status" value="1"/>
</dbReference>
<dbReference type="InterPro" id="IPR000210">
    <property type="entry name" value="BTB/POZ_dom"/>
</dbReference>
<accession>A0A9P5SHH6</accession>
<dbReference type="Gene3D" id="3.30.710.10">
    <property type="entry name" value="Potassium Channel Kv1.1, Chain A"/>
    <property type="match status" value="1"/>
</dbReference>